<feature type="compositionally biased region" description="Acidic residues" evidence="20">
    <location>
        <begin position="1393"/>
        <end position="1425"/>
    </location>
</feature>
<evidence type="ECO:0000256" key="3">
    <source>
        <dbReference type="ARBA" id="ARBA00022670"/>
    </source>
</evidence>
<evidence type="ECO:0000256" key="7">
    <source>
        <dbReference type="ARBA" id="ARBA00022737"/>
    </source>
</evidence>
<evidence type="ECO:0000256" key="13">
    <source>
        <dbReference type="ARBA" id="ARBA00023157"/>
    </source>
</evidence>
<feature type="region of interest" description="Disordered" evidence="20">
    <location>
        <begin position="1388"/>
        <end position="1479"/>
    </location>
</feature>
<sequence>MAAQSLRPCYAIANQSHRRQQQQSVHSRAQPSSSMAGGRWMQVALVALVVAVALHHHGVGASPNATVANGSVNGKLSERHSYNASASDDLITPDEINAGLLEYFAGPLPLAAMEAAKPKRANARPAAIYMNEFAVYIPRGADVADSIAHKYGFSNMGQIGPLKGYYLFHHNHVRKRSVDRSEAHHNALNTEPEVRWVQQQHEKPRFKRDYSTFDQDFVRFPGFRSLVSGTRMAYRDTSTHNIFPDPLFKEQWYLNGGAKDGPDMNVGPAWQKGYTGKGVVVSILDDGIQRNHPDLALNYDPAASYDINGNDSDPMPRDNGDNKHGTRCAGEVAAVAFNQYCGVGVAYNASIGGVRMLDGTVNDAVEAKALGLYPDHIDIYSASWGPEDDGSTVDGPGPLARRAFIFGVTSGRQGKGSIFIWASGNGGRYTDSCNCDGYTNSIFTLSISSATQGGYKPWYLEECSSTLATTYSSGTPGHDKSVATVDMDGSLRPDRICTVEHTGTSASAPLAAGIAALALEANPALTWRDMQYLVVLTSRSDPLEKEPGWILNGVKRKVSHKFGYGLMDAGAMVSLAEQWTTVPSQHICKSREINEDRPIEVSVGYTLQTHMDVNGCAGTVNEVRFLEHVQCKITLRFFPRGNLRILLTSPMGTTSTLLFERPRDITKSNFDDWPFLSVHFWGERAEGRWTLQILNGGPRRVSQPGILSKWQLIFYGTQTNPIRLKSEGTRTAGSAGYSGLNPFVFPTETDLNQQAGALGGAGAGYYQSADLYSNFMNYPNLFSGAGSGIDKTVATLNGHNIPTAQRENVMADSNNKLVVLHDCDPECDQQGCYGKGPTQCVACKHYRLDNTCVSRCPPRSFPNQGGVCWPCHESCETCAGAGQDSCLTCAPAHLYVTDLAVCLQVCPEGYYENYDNRTCVPCEANCASCQDRPDYCTSCDHHLVMHEHRCYAACPKNTYETEDYNCGVLPWENWIDCFDCFREEWLAGGGAITNLECPVWPCFFFLSSLFYFVCSVCVCLHCCVDCLKSLYKPPQSLLSCPPSEYFENGHCHPCHSTCETCTGPTENECLTCASNLLLQGARCVNVCDEGYYMEVGVCAKCLHTCTQCVSRMNCTACMKGLQLQSGECRTTCADGYYSDRGTCAKCYLSCHTCSGPRRNQCVQCPEGWQLAGGECFPECPEGFFKTKFGCQRCHHYCKTCNGAGPLACTTCPAHSMLQNGLCIDCLASQYYDPPTQTCKTCHESCRTCSGPGQFSCLTCPFPLHLDRLNHQCVPCCAADASPDDQSCCHCDKATGKCACRRIGAEQQLLQFGEESGAPAVPGDGGATTPGQAAGRAWQQFLTSTSTPTLMVVAVSGCLLIVTLFVVIFTVLQYNKLGKKAASGRTTRISIPADGDDLLEPIVNNDEDEEEEEQNDDDDDDDEDESGQSGADGGEEERHQRRGGGGGRGARSDSRRSTAAMATAARGKRTFRYAPTAHRT</sequence>
<feature type="region of interest" description="Disordered" evidence="20">
    <location>
        <begin position="14"/>
        <end position="34"/>
    </location>
</feature>
<keyword evidence="7" id="KW-0677">Repeat</keyword>
<comment type="similarity">
    <text evidence="2">Belongs to the peptidase S8 family. Furin subfamily.</text>
</comment>
<gene>
    <name evidence="23" type="ORF">AgaP_AGAP002915</name>
</gene>
<dbReference type="EC" id="3.4.21.75" evidence="16"/>
<dbReference type="PROSITE" id="PS00137">
    <property type="entry name" value="SUBTILASE_HIS"/>
    <property type="match status" value="1"/>
</dbReference>
<comment type="function">
    <text evidence="17">Furin is likely to represent the ubiquitous endoprotease activity within constitutive secretory pathways and capable of cleavage at the RX(K/R)R consensus motif.</text>
</comment>
<dbReference type="PaxDb" id="7165-AGAP002915-PA"/>
<feature type="active site" description="Charge relay system" evidence="18 19">
    <location>
        <position position="285"/>
    </location>
</feature>
<dbReference type="Pfam" id="PF00082">
    <property type="entry name" value="Peptidase_S8"/>
    <property type="match status" value="1"/>
</dbReference>
<dbReference type="InterPro" id="IPR008979">
    <property type="entry name" value="Galactose-bd-like_sf"/>
</dbReference>
<dbReference type="CDD" id="cd00064">
    <property type="entry name" value="FU"/>
    <property type="match status" value="8"/>
</dbReference>
<dbReference type="SMART" id="SM00261">
    <property type="entry name" value="FU"/>
    <property type="match status" value="8"/>
</dbReference>
<evidence type="ECO:0000256" key="17">
    <source>
        <dbReference type="ARBA" id="ARBA00053600"/>
    </source>
</evidence>
<evidence type="ECO:0000256" key="2">
    <source>
        <dbReference type="ARBA" id="ARBA00005325"/>
    </source>
</evidence>
<feature type="active site" description="Charge relay system" evidence="18 19">
    <location>
        <position position="324"/>
    </location>
</feature>
<dbReference type="InterPro" id="IPR022398">
    <property type="entry name" value="Peptidase_S8_His-AS"/>
</dbReference>
<keyword evidence="6" id="KW-0732">Signal</keyword>
<dbReference type="PROSITE" id="PS00136">
    <property type="entry name" value="SUBTILASE_ASP"/>
    <property type="match status" value="1"/>
</dbReference>
<dbReference type="PROSITE" id="PS51892">
    <property type="entry name" value="SUBTILASE"/>
    <property type="match status" value="1"/>
</dbReference>
<evidence type="ECO:0000256" key="19">
    <source>
        <dbReference type="PROSITE-ProRule" id="PRU01240"/>
    </source>
</evidence>
<keyword evidence="10 21" id="KW-1133">Transmembrane helix</keyword>
<dbReference type="FunFam" id="3.40.50.200:FF:000001">
    <property type="entry name" value="Furin 2, isoform B"/>
    <property type="match status" value="1"/>
</dbReference>
<dbReference type="InterPro" id="IPR036852">
    <property type="entry name" value="Peptidase_S8/S53_dom_sf"/>
</dbReference>
<evidence type="ECO:0000256" key="5">
    <source>
        <dbReference type="ARBA" id="ARBA00022692"/>
    </source>
</evidence>
<dbReference type="SUPFAM" id="SSF57184">
    <property type="entry name" value="Growth factor receptor domain"/>
    <property type="match status" value="3"/>
</dbReference>
<dbReference type="PROSITE" id="PS51829">
    <property type="entry name" value="P_HOMO_B"/>
    <property type="match status" value="1"/>
</dbReference>
<dbReference type="PANTHER" id="PTHR42884">
    <property type="entry name" value="PROPROTEIN CONVERTASE SUBTILISIN/KEXIN-RELATED"/>
    <property type="match status" value="1"/>
</dbReference>
<keyword evidence="11 21" id="KW-0472">Membrane</keyword>
<evidence type="ECO:0000256" key="15">
    <source>
        <dbReference type="ARBA" id="ARBA00035756"/>
    </source>
</evidence>
<evidence type="ECO:0000256" key="6">
    <source>
        <dbReference type="ARBA" id="ARBA00022729"/>
    </source>
</evidence>
<dbReference type="SUPFAM" id="SSF54897">
    <property type="entry name" value="Protease propeptides/inhibitors"/>
    <property type="match status" value="1"/>
</dbReference>
<evidence type="ECO:0000313" key="23">
    <source>
        <dbReference type="EMBL" id="EAA07594.5"/>
    </source>
</evidence>
<reference evidence="23" key="5">
    <citation type="submission" date="2011-05" db="EMBL/GenBank/DDBJ databases">
        <authorList>
            <consortium name="VectorBase"/>
        </authorList>
    </citation>
    <scope>NUCLEOTIDE SEQUENCE</scope>
    <source>
        <strain evidence="23">PEST</strain>
    </source>
</reference>
<evidence type="ECO:0000256" key="11">
    <source>
        <dbReference type="ARBA" id="ARBA00023136"/>
    </source>
</evidence>
<reference evidence="23" key="3">
    <citation type="journal article" date="2004" name="Trends Parasitol.">
        <title>The Anopheles gambiae genome: an update.</title>
        <authorList>
            <person name="Mongin E."/>
            <person name="Louis C."/>
            <person name="Holt R.A."/>
            <person name="Birney E."/>
            <person name="Collins F.H."/>
        </authorList>
    </citation>
    <scope>NUCLEOTIDE SEQUENCE</scope>
    <source>
        <strain evidence="23">PEST</strain>
    </source>
</reference>
<dbReference type="InterPro" id="IPR034182">
    <property type="entry name" value="Kexin/furin"/>
</dbReference>
<reference evidence="23" key="2">
    <citation type="submission" date="2002-03" db="EMBL/GenBank/DDBJ databases">
        <authorList>
            <consortium name="The Anopheles Genome Sequencing Consortium"/>
        </authorList>
    </citation>
    <scope>NUCLEOTIDE SEQUENCE</scope>
    <source>
        <strain evidence="23">PEST</strain>
    </source>
</reference>
<feature type="domain" description="P/Homo B" evidence="22">
    <location>
        <begin position="581"/>
        <end position="720"/>
    </location>
</feature>
<dbReference type="InterPro" id="IPR038466">
    <property type="entry name" value="S8_pro-domain_sf"/>
</dbReference>
<dbReference type="GO" id="GO:0006508">
    <property type="term" value="P:proteolysis"/>
    <property type="evidence" value="ECO:0007669"/>
    <property type="project" value="UniProtKB-KW"/>
</dbReference>
<keyword evidence="9 19" id="KW-0720">Serine protease</keyword>
<dbReference type="InterPro" id="IPR032778">
    <property type="entry name" value="GF_recep_IV"/>
</dbReference>
<keyword evidence="14" id="KW-0325">Glycoprotein</keyword>
<dbReference type="FunFam" id="2.10.220.10:FF:000079">
    <property type="entry name" value="Furin-like protease 2"/>
    <property type="match status" value="1"/>
</dbReference>
<evidence type="ECO:0000256" key="18">
    <source>
        <dbReference type="PIRSR" id="PIRSR615500-1"/>
    </source>
</evidence>
<dbReference type="FunFam" id="2.10.220.10:FF:000055">
    <property type="entry name" value="Furin-like protease 2"/>
    <property type="match status" value="1"/>
</dbReference>
<dbReference type="EMBL" id="AAAB01008859">
    <property type="protein sequence ID" value="EAA07594.5"/>
    <property type="molecule type" value="Genomic_DNA"/>
</dbReference>
<dbReference type="FunFam" id="2.60.120.260:FF:000072">
    <property type="entry name" value="Proprotein convertase subtilisin/kexin type"/>
    <property type="match status" value="1"/>
</dbReference>
<dbReference type="eggNOG" id="KOG3525">
    <property type="taxonomic scope" value="Eukaryota"/>
</dbReference>
<feature type="active site" description="Charge relay system" evidence="18 19">
    <location>
        <position position="505"/>
    </location>
</feature>
<dbReference type="FunFam" id="2.10.220.10:FF:000020">
    <property type="entry name" value="Furin-like protease 2"/>
    <property type="match status" value="1"/>
</dbReference>
<dbReference type="CDD" id="cd04059">
    <property type="entry name" value="Peptidases_S8_Protein_convertases_Kexins_Furin-like"/>
    <property type="match status" value="1"/>
</dbReference>
<dbReference type="SUPFAM" id="SSF52743">
    <property type="entry name" value="Subtilisin-like"/>
    <property type="match status" value="1"/>
</dbReference>
<comment type="catalytic activity">
    <reaction evidence="15">
        <text>Release of mature proteins from their proproteins by cleavage of -Arg-Xaa-Yaa-Arg-|-Zaa- bonds, where Xaa can be any amino acid and Yaa is Arg or Lys. Releases albumin, complement component C3 and von Willebrand factor from their respective precursors.</text>
        <dbReference type="EC" id="3.4.21.75"/>
    </reaction>
</comment>
<evidence type="ECO:0000256" key="12">
    <source>
        <dbReference type="ARBA" id="ARBA00023145"/>
    </source>
</evidence>
<accession>Q7QD24</accession>
<comment type="subcellular location">
    <subcellularLocation>
        <location evidence="1">Membrane</location>
        <topology evidence="1">Single-pass membrane protein</topology>
    </subcellularLocation>
</comment>
<feature type="transmembrane region" description="Helical" evidence="21">
    <location>
        <begin position="1349"/>
        <end position="1371"/>
    </location>
</feature>
<dbReference type="Gene3D" id="3.40.50.200">
    <property type="entry name" value="Peptidase S8/S53 domain"/>
    <property type="match status" value="1"/>
</dbReference>
<dbReference type="FunFam" id="3.30.70.850:FF:000001">
    <property type="entry name" value="Proprotein convertase subtilisin/kexin type 5"/>
    <property type="match status" value="1"/>
</dbReference>
<dbReference type="InterPro" id="IPR009030">
    <property type="entry name" value="Growth_fac_rcpt_cys_sf"/>
</dbReference>
<dbReference type="InterPro" id="IPR032815">
    <property type="entry name" value="S8_pro-domain"/>
</dbReference>
<feature type="compositionally biased region" description="Low complexity" evidence="20">
    <location>
        <begin position="21"/>
        <end position="30"/>
    </location>
</feature>
<comment type="caution">
    <text evidence="23">The sequence shown here is derived from an EMBL/GenBank/DDBJ whole genome shotgun (WGS) entry which is preliminary data.</text>
</comment>
<dbReference type="Gene3D" id="2.60.120.260">
    <property type="entry name" value="Galactose-binding domain-like"/>
    <property type="match status" value="1"/>
</dbReference>
<dbReference type="Pfam" id="PF16470">
    <property type="entry name" value="S8_pro-domain"/>
    <property type="match status" value="1"/>
</dbReference>
<evidence type="ECO:0000256" key="4">
    <source>
        <dbReference type="ARBA" id="ARBA00022685"/>
    </source>
</evidence>
<dbReference type="InterPro" id="IPR002884">
    <property type="entry name" value="P_dom"/>
</dbReference>
<reference evidence="23" key="4">
    <citation type="journal article" date="2007" name="Genome Biol.">
        <title>Update of the Anopheles gambiae PEST genome assembly.</title>
        <authorList>
            <person name="Sharakhova M.V."/>
            <person name="Hammond M.P."/>
            <person name="Lobo N.F."/>
            <person name="Krzywinski J."/>
            <person name="Unger M.F."/>
            <person name="Hillenmeyer M.E."/>
            <person name="Bruggner R.V."/>
            <person name="Birney E."/>
            <person name="Collins F.H."/>
        </authorList>
    </citation>
    <scope>NUCLEOTIDE SEQUENCE</scope>
    <source>
        <strain evidence="23">PEST</strain>
    </source>
</reference>
<dbReference type="Pfam" id="PF14843">
    <property type="entry name" value="GF_recep_IV"/>
    <property type="match status" value="1"/>
</dbReference>
<proteinExistence type="inferred from homology"/>
<dbReference type="PRINTS" id="PR00723">
    <property type="entry name" value="SUBTILISIN"/>
</dbReference>
<keyword evidence="8 19" id="KW-0378">Hydrolase</keyword>
<keyword evidence="3 19" id="KW-0645">Protease</keyword>
<evidence type="ECO:0000256" key="10">
    <source>
        <dbReference type="ARBA" id="ARBA00022989"/>
    </source>
</evidence>
<dbReference type="VEuPathDB" id="VectorBase:AGAP002915"/>
<dbReference type="GO" id="GO:0030182">
    <property type="term" value="P:neuron differentiation"/>
    <property type="evidence" value="ECO:0007669"/>
    <property type="project" value="UniProtKB-ARBA"/>
</dbReference>
<keyword evidence="12" id="KW-0865">Zymogen</keyword>
<dbReference type="InterPro" id="IPR006212">
    <property type="entry name" value="Furin_repeat"/>
</dbReference>
<dbReference type="VEuPathDB" id="VectorBase:AGAMI1_010899"/>
<keyword evidence="4" id="KW-0165">Cleavage on pair of basic residues</keyword>
<dbReference type="Gene3D" id="3.30.70.850">
    <property type="entry name" value="Peptidase S8, pro-domain"/>
    <property type="match status" value="1"/>
</dbReference>
<evidence type="ECO:0000256" key="14">
    <source>
        <dbReference type="ARBA" id="ARBA00023180"/>
    </source>
</evidence>
<keyword evidence="5 21" id="KW-0812">Transmembrane</keyword>
<dbReference type="PROSITE" id="PS00138">
    <property type="entry name" value="SUBTILASE_SER"/>
    <property type="match status" value="1"/>
</dbReference>
<dbReference type="SUPFAM" id="SSF49785">
    <property type="entry name" value="Galactose-binding domain-like"/>
    <property type="match status" value="1"/>
</dbReference>
<evidence type="ECO:0000256" key="1">
    <source>
        <dbReference type="ARBA" id="ARBA00004167"/>
    </source>
</evidence>
<dbReference type="Gene3D" id="2.10.220.10">
    <property type="entry name" value="Hormone Receptor, Insulin-like Growth Factor Receptor 1, Chain A, domain 2"/>
    <property type="match status" value="5"/>
</dbReference>
<organism evidence="23">
    <name type="scientific">Anopheles gambiae</name>
    <name type="common">African malaria mosquito</name>
    <dbReference type="NCBI Taxonomy" id="7165"/>
    <lineage>
        <taxon>Eukaryota</taxon>
        <taxon>Metazoa</taxon>
        <taxon>Ecdysozoa</taxon>
        <taxon>Arthropoda</taxon>
        <taxon>Hexapoda</taxon>
        <taxon>Insecta</taxon>
        <taxon>Pterygota</taxon>
        <taxon>Neoptera</taxon>
        <taxon>Endopterygota</taxon>
        <taxon>Diptera</taxon>
        <taxon>Nematocera</taxon>
        <taxon>Culicoidea</taxon>
        <taxon>Culicidae</taxon>
        <taxon>Anophelinae</taxon>
        <taxon>Anopheles</taxon>
    </lineage>
</organism>
<evidence type="ECO:0000256" key="20">
    <source>
        <dbReference type="SAM" id="MobiDB-lite"/>
    </source>
</evidence>
<dbReference type="Pfam" id="PF01483">
    <property type="entry name" value="P_proprotein"/>
    <property type="match status" value="1"/>
</dbReference>
<name>Q7QD24_ANOGA</name>
<reference evidence="23" key="1">
    <citation type="journal article" date="2002" name="Science">
        <title>The genome sequence of the malaria mosquito Anopheles gambiae.</title>
        <authorList>
            <person name="Holt R.A."/>
            <person name="Subramanian G.M."/>
            <person name="Halpern A."/>
            <person name="Sutton G.G."/>
            <person name="Charlab R."/>
            <person name="Nusskern D.R."/>
            <person name="Wincker P."/>
            <person name="Clark A.G."/>
            <person name="Ribeiro J.M."/>
            <person name="Wides R."/>
            <person name="Salzberg S.L."/>
            <person name="Loftus B."/>
            <person name="Yandell M."/>
            <person name="Majoros W.H."/>
            <person name="Rusch D.B."/>
            <person name="Lai Z."/>
            <person name="Kraft C.L."/>
            <person name="Abril J.F."/>
            <person name="Anthouard V."/>
            <person name="Arensburger P."/>
            <person name="Atkinson P.W."/>
            <person name="Baden H."/>
            <person name="de Berardinis V."/>
            <person name="Baldwin D."/>
            <person name="Benes V."/>
            <person name="Biedler J."/>
            <person name="Blass C."/>
            <person name="Bolanos R."/>
            <person name="Boscus D."/>
            <person name="Barnstead M."/>
            <person name="Cai S."/>
            <person name="Center A."/>
            <person name="Chaturverdi K."/>
            <person name="Christophides G.K."/>
            <person name="Chrystal M.A."/>
            <person name="Clamp M."/>
            <person name="Cravchik A."/>
            <person name="Curwen V."/>
            <person name="Dana A."/>
            <person name="Delcher A."/>
            <person name="Dew I."/>
            <person name="Evans C.A."/>
            <person name="Flanigan M."/>
            <person name="Grundschober-Freimoser A."/>
            <person name="Friedli L."/>
            <person name="Gu Z."/>
            <person name="Guan P."/>
            <person name="Guigo R."/>
            <person name="Hillenmeyer M.E."/>
            <person name="Hladun S.L."/>
            <person name="Hogan J.R."/>
            <person name="Hong Y.S."/>
            <person name="Hoover J."/>
            <person name="Jaillon O."/>
            <person name="Ke Z."/>
            <person name="Kodira C."/>
            <person name="Kokoza E."/>
            <person name="Koutsos A."/>
            <person name="Letunic I."/>
            <person name="Levitsky A."/>
            <person name="Liang Y."/>
            <person name="Lin J.J."/>
            <person name="Lobo N.F."/>
            <person name="Lopez J.R."/>
            <person name="Malek J.A."/>
            <person name="McIntosh T.C."/>
            <person name="Meister S."/>
            <person name="Miller J."/>
            <person name="Mobarry C."/>
            <person name="Mongin E."/>
            <person name="Murphy S.D."/>
            <person name="O'Brochta D.A."/>
            <person name="Pfannkoch C."/>
            <person name="Qi R."/>
            <person name="Regier M.A."/>
            <person name="Remington K."/>
            <person name="Shao H."/>
            <person name="Sharakhova M.V."/>
            <person name="Sitter C.D."/>
            <person name="Shetty J."/>
            <person name="Smith T.J."/>
            <person name="Strong R."/>
            <person name="Sun J."/>
            <person name="Thomasova D."/>
            <person name="Ton L.Q."/>
            <person name="Topalis P."/>
            <person name="Tu Z."/>
            <person name="Unger M.F."/>
            <person name="Walenz B."/>
            <person name="Wang A."/>
            <person name="Wang J."/>
            <person name="Wang M."/>
            <person name="Wang X."/>
            <person name="Woodford K.J."/>
            <person name="Wortman J.R."/>
            <person name="Wu M."/>
            <person name="Yao A."/>
            <person name="Zdobnov E.M."/>
            <person name="Zhang H."/>
            <person name="Zhao Q."/>
            <person name="Zhao S."/>
            <person name="Zhu S.C."/>
            <person name="Zhimulev I."/>
            <person name="Coluzzi M."/>
            <person name="della Torre A."/>
            <person name="Roth C.W."/>
            <person name="Louis C."/>
            <person name="Kalush F."/>
            <person name="Mural R.J."/>
            <person name="Myers E.W."/>
            <person name="Adams M.D."/>
            <person name="Smith H.O."/>
            <person name="Broder S."/>
            <person name="Gardner M.J."/>
            <person name="Fraser C.M."/>
            <person name="Birney E."/>
            <person name="Bork P."/>
            <person name="Brey P.T."/>
            <person name="Venter J.C."/>
            <person name="Weissenbach J."/>
            <person name="Kafatos F.C."/>
            <person name="Collins F.H."/>
            <person name="Hoffman S.L."/>
        </authorList>
    </citation>
    <scope>NUCLEOTIDE SEQUENCE [LARGE SCALE GENOMIC DNA]</scope>
    <source>
        <strain evidence="23">PEST</strain>
    </source>
</reference>
<dbReference type="InterPro" id="IPR000209">
    <property type="entry name" value="Peptidase_S8/S53_dom"/>
</dbReference>
<evidence type="ECO:0000256" key="21">
    <source>
        <dbReference type="SAM" id="Phobius"/>
    </source>
</evidence>
<evidence type="ECO:0000256" key="16">
    <source>
        <dbReference type="ARBA" id="ARBA00038993"/>
    </source>
</evidence>
<keyword evidence="13" id="KW-1015">Disulfide bond</keyword>
<evidence type="ECO:0000259" key="22">
    <source>
        <dbReference type="PROSITE" id="PS51829"/>
    </source>
</evidence>
<evidence type="ECO:0000256" key="9">
    <source>
        <dbReference type="ARBA" id="ARBA00022825"/>
    </source>
</evidence>
<dbReference type="InterPro" id="IPR023828">
    <property type="entry name" value="Peptidase_S8_Ser-AS"/>
</dbReference>
<dbReference type="PhylomeDB" id="Q7QD24"/>
<dbReference type="OMA" id="SECLENW"/>
<dbReference type="GO" id="GO:0004252">
    <property type="term" value="F:serine-type endopeptidase activity"/>
    <property type="evidence" value="ECO:0007669"/>
    <property type="project" value="UniProtKB-UniRule"/>
</dbReference>
<dbReference type="GO" id="GO:0016020">
    <property type="term" value="C:membrane"/>
    <property type="evidence" value="ECO:0007669"/>
    <property type="project" value="UniProtKB-SubCell"/>
</dbReference>
<dbReference type="HOGENOM" id="CLU_002976_1_1_1"/>
<dbReference type="InterPro" id="IPR015500">
    <property type="entry name" value="Peptidase_S8_subtilisin-rel"/>
</dbReference>
<dbReference type="PANTHER" id="PTHR42884:SF23">
    <property type="entry name" value="FURIN-LIKE PROTEASE 2"/>
    <property type="match status" value="1"/>
</dbReference>
<dbReference type="STRING" id="7165.Q7QD24"/>
<protein>
    <recommendedName>
        <fullName evidence="16">furin</fullName>
        <ecNumber evidence="16">3.4.21.75</ecNumber>
    </recommendedName>
</protein>
<evidence type="ECO:0000256" key="8">
    <source>
        <dbReference type="ARBA" id="ARBA00022801"/>
    </source>
</evidence>
<dbReference type="InterPro" id="IPR023827">
    <property type="entry name" value="Peptidase_S8_Asp-AS"/>
</dbReference>